<feature type="domain" description="Glycoside hydrolase family 5" evidence="5">
    <location>
        <begin position="24"/>
        <end position="94"/>
    </location>
</feature>
<evidence type="ECO:0000256" key="1">
    <source>
        <dbReference type="ARBA" id="ARBA00022801"/>
    </source>
</evidence>
<organism evidence="6 7">
    <name type="scientific">Mycolicibacter sinensis (strain JDM601)</name>
    <name type="common">Mycobacterium sinense</name>
    <dbReference type="NCBI Taxonomy" id="875328"/>
    <lineage>
        <taxon>Bacteria</taxon>
        <taxon>Bacillati</taxon>
        <taxon>Actinomycetota</taxon>
        <taxon>Actinomycetes</taxon>
        <taxon>Mycobacteriales</taxon>
        <taxon>Mycobacteriaceae</taxon>
        <taxon>Mycolicibacter</taxon>
    </lineage>
</organism>
<keyword evidence="2 3" id="KW-0326">Glycosidase</keyword>
<dbReference type="HOGENOM" id="CLU_1609019_0_0_11"/>
<evidence type="ECO:0000259" key="5">
    <source>
        <dbReference type="Pfam" id="PF00150"/>
    </source>
</evidence>
<keyword evidence="1 3" id="KW-0378">Hydrolase</keyword>
<evidence type="ECO:0000256" key="3">
    <source>
        <dbReference type="RuleBase" id="RU361153"/>
    </source>
</evidence>
<dbReference type="STRING" id="875328.JDM601_2384"/>
<dbReference type="PANTHER" id="PTHR31308">
    <property type="match status" value="1"/>
</dbReference>
<dbReference type="Gene3D" id="3.20.20.80">
    <property type="entry name" value="Glycosidases"/>
    <property type="match status" value="1"/>
</dbReference>
<dbReference type="GO" id="GO:0004553">
    <property type="term" value="F:hydrolase activity, hydrolyzing O-glycosyl compounds"/>
    <property type="evidence" value="ECO:0007669"/>
    <property type="project" value="InterPro"/>
</dbReference>
<evidence type="ECO:0000256" key="4">
    <source>
        <dbReference type="SAM" id="MobiDB-lite"/>
    </source>
</evidence>
<evidence type="ECO:0000256" key="2">
    <source>
        <dbReference type="ARBA" id="ARBA00023295"/>
    </source>
</evidence>
<comment type="similarity">
    <text evidence="3">Belongs to the glycosyl hydrolase 5 (cellulase A) family.</text>
</comment>
<sequence>MLHGLNQVYKLPPFTPSASGFSDDDAQFLAANGFNVVRLGVIWAGVEPQPGVFDRDYLDSINETVQTLASHGIRVILDMHQDSYSSVFGGEGAPEWATQTGGMPNLNLGFPLDYFFNPAQYAAWDALWSNAKARMKWGCSTTTRSRGSTSPTTSTATRTWPATRS</sequence>
<evidence type="ECO:0000313" key="6">
    <source>
        <dbReference type="EMBL" id="AEF36384.1"/>
    </source>
</evidence>
<dbReference type="KEGG" id="mjd:JDM601_2384"/>
<dbReference type="Proteomes" id="UP000009224">
    <property type="component" value="Chromosome"/>
</dbReference>
<name>F5YVG3_MYCSD</name>
<feature type="region of interest" description="Disordered" evidence="4">
    <location>
        <begin position="140"/>
        <end position="165"/>
    </location>
</feature>
<accession>F5YVG3</accession>
<dbReference type="GO" id="GO:0000272">
    <property type="term" value="P:polysaccharide catabolic process"/>
    <property type="evidence" value="ECO:0007669"/>
    <property type="project" value="InterPro"/>
</dbReference>
<dbReference type="RefSeq" id="WP_013829314.1">
    <property type="nucleotide sequence ID" value="NC_015576.1"/>
</dbReference>
<dbReference type="AlphaFoldDB" id="F5YVG3"/>
<dbReference type="InterPro" id="IPR017853">
    <property type="entry name" value="GH"/>
</dbReference>
<dbReference type="Pfam" id="PF00150">
    <property type="entry name" value="Cellulase"/>
    <property type="match status" value="1"/>
</dbReference>
<dbReference type="InterPro" id="IPR052066">
    <property type="entry name" value="Glycosphingolipid_Hydrolases"/>
</dbReference>
<dbReference type="EMBL" id="CP002329">
    <property type="protein sequence ID" value="AEF36384.1"/>
    <property type="molecule type" value="Genomic_DNA"/>
</dbReference>
<dbReference type="SUPFAM" id="SSF51445">
    <property type="entry name" value="(Trans)glycosidases"/>
    <property type="match status" value="1"/>
</dbReference>
<keyword evidence="7" id="KW-1185">Reference proteome</keyword>
<dbReference type="PANTHER" id="PTHR31308:SF3">
    <property type="entry name" value="ENDOGLYCOCERAMIDASE"/>
    <property type="match status" value="1"/>
</dbReference>
<dbReference type="InterPro" id="IPR001547">
    <property type="entry name" value="Glyco_hydro_5"/>
</dbReference>
<dbReference type="eggNOG" id="COG2730">
    <property type="taxonomic scope" value="Bacteria"/>
</dbReference>
<evidence type="ECO:0000313" key="7">
    <source>
        <dbReference type="Proteomes" id="UP000009224"/>
    </source>
</evidence>
<reference evidence="6 7" key="1">
    <citation type="journal article" date="2011" name="J. Bacteriol.">
        <title>Complete genome sequence of a novel clinical isolate, the nontuberculous Mycobacterium strain JDM601.</title>
        <authorList>
            <person name="Zhang Z.Y."/>
            <person name="Sun Z.Q."/>
            <person name="Wang Z.L."/>
            <person name="Wen Z.L."/>
            <person name="Sun Q.W."/>
            <person name="Zhu Z.Q."/>
            <person name="Song Y.Z."/>
            <person name="Zhao J.W."/>
            <person name="Wang H.H."/>
            <person name="Zhang S.L."/>
            <person name="Guo X.K."/>
        </authorList>
    </citation>
    <scope>NUCLEOTIDE SEQUENCE [LARGE SCALE GENOMIC DNA]</scope>
    <source>
        <strain evidence="6 7">JDM601</strain>
    </source>
</reference>
<proteinExistence type="inferred from homology"/>
<gene>
    <name evidence="6" type="ordered locus">JDM601_2384</name>
</gene>
<protein>
    <submittedName>
        <fullName evidence="6">Endoglycoceramidase</fullName>
    </submittedName>
</protein>